<dbReference type="GO" id="GO:0019346">
    <property type="term" value="P:transsulfuration"/>
    <property type="evidence" value="ECO:0007669"/>
    <property type="project" value="InterPro"/>
</dbReference>
<comment type="catalytic activity">
    <reaction evidence="7">
        <text>L-homocysteine + H2O = 2-oxobutanoate + hydrogen sulfide + NH4(+) + H(+)</text>
        <dbReference type="Rhea" id="RHEA:14501"/>
        <dbReference type="ChEBI" id="CHEBI:15377"/>
        <dbReference type="ChEBI" id="CHEBI:15378"/>
        <dbReference type="ChEBI" id="CHEBI:16763"/>
        <dbReference type="ChEBI" id="CHEBI:28938"/>
        <dbReference type="ChEBI" id="CHEBI:29919"/>
        <dbReference type="ChEBI" id="CHEBI:58199"/>
        <dbReference type="EC" id="4.4.1.2"/>
    </reaction>
    <physiologicalReaction direction="left-to-right" evidence="7">
        <dbReference type="Rhea" id="RHEA:14502"/>
    </physiologicalReaction>
</comment>
<dbReference type="Gene3D" id="3.40.640.10">
    <property type="entry name" value="Type I PLP-dependent aspartate aminotransferase-like (Major domain)"/>
    <property type="match status" value="1"/>
</dbReference>
<dbReference type="Proteomes" id="UP000095621">
    <property type="component" value="Unassembled WGS sequence"/>
</dbReference>
<dbReference type="FunFam" id="3.40.640.10:FF:000046">
    <property type="entry name" value="Cystathionine gamma-lyase"/>
    <property type="match status" value="1"/>
</dbReference>
<comment type="catalytic activity">
    <reaction evidence="8">
        <text>L-methionine + H2O = methanethiol + 2-oxobutanoate + NH4(+)</text>
        <dbReference type="Rhea" id="RHEA:23800"/>
        <dbReference type="ChEBI" id="CHEBI:15377"/>
        <dbReference type="ChEBI" id="CHEBI:16007"/>
        <dbReference type="ChEBI" id="CHEBI:16763"/>
        <dbReference type="ChEBI" id="CHEBI:28938"/>
        <dbReference type="ChEBI" id="CHEBI:57844"/>
        <dbReference type="EC" id="4.4.1.11"/>
    </reaction>
    <physiologicalReaction direction="left-to-right" evidence="8">
        <dbReference type="Rhea" id="RHEA:23801"/>
    </physiologicalReaction>
</comment>
<evidence type="ECO:0000256" key="6">
    <source>
        <dbReference type="ARBA" id="ARBA00047199"/>
    </source>
</evidence>
<dbReference type="OrthoDB" id="9780685at2"/>
<accession>A0A174YVU2</accession>
<dbReference type="GO" id="GO:0071269">
    <property type="term" value="P:L-homocysteine biosynthetic process"/>
    <property type="evidence" value="ECO:0007669"/>
    <property type="project" value="TreeGrafter"/>
</dbReference>
<dbReference type="PANTHER" id="PTHR43797:SF2">
    <property type="entry name" value="HOMOCYSTEINE_CYSTEINE SYNTHASE"/>
    <property type="match status" value="1"/>
</dbReference>
<dbReference type="PANTHER" id="PTHR43797">
    <property type="entry name" value="HOMOCYSTEINE/CYSTEINE SYNTHASE"/>
    <property type="match status" value="1"/>
</dbReference>
<keyword evidence="4 9" id="KW-0663">Pyridoxal phosphate</keyword>
<name>A0A174YVU2_9FIRM</name>
<dbReference type="InterPro" id="IPR015424">
    <property type="entry name" value="PyrdxlP-dep_Trfase"/>
</dbReference>
<evidence type="ECO:0000256" key="9">
    <source>
        <dbReference type="PIRSR" id="PIRSR001434-2"/>
    </source>
</evidence>
<dbReference type="GO" id="GO:0004124">
    <property type="term" value="F:cysteine synthase activity"/>
    <property type="evidence" value="ECO:0007669"/>
    <property type="project" value="TreeGrafter"/>
</dbReference>
<evidence type="ECO:0000256" key="4">
    <source>
        <dbReference type="ARBA" id="ARBA00022898"/>
    </source>
</evidence>
<feature type="modified residue" description="N6-(pyridoxal phosphate)lysine" evidence="9">
    <location>
        <position position="203"/>
    </location>
</feature>
<evidence type="ECO:0000256" key="1">
    <source>
        <dbReference type="ARBA" id="ARBA00001933"/>
    </source>
</evidence>
<evidence type="ECO:0000256" key="2">
    <source>
        <dbReference type="ARBA" id="ARBA00009077"/>
    </source>
</evidence>
<dbReference type="EMBL" id="CZBU01000008">
    <property type="protein sequence ID" value="CUQ79243.1"/>
    <property type="molecule type" value="Genomic_DNA"/>
</dbReference>
<comment type="similarity">
    <text evidence="2 10">Belongs to the trans-sulfuration enzymes family.</text>
</comment>
<keyword evidence="11" id="KW-0456">Lyase</keyword>
<organism evidence="11 12">
    <name type="scientific">Lachnospira eligens</name>
    <dbReference type="NCBI Taxonomy" id="39485"/>
    <lineage>
        <taxon>Bacteria</taxon>
        <taxon>Bacillati</taxon>
        <taxon>Bacillota</taxon>
        <taxon>Clostridia</taxon>
        <taxon>Lachnospirales</taxon>
        <taxon>Lachnospiraceae</taxon>
        <taxon>Lachnospira</taxon>
    </lineage>
</organism>
<dbReference type="SUPFAM" id="SSF53383">
    <property type="entry name" value="PLP-dependent transferases"/>
    <property type="match status" value="1"/>
</dbReference>
<dbReference type="Pfam" id="PF01053">
    <property type="entry name" value="Cys_Met_Meta_PP"/>
    <property type="match status" value="1"/>
</dbReference>
<dbReference type="InterPro" id="IPR000277">
    <property type="entry name" value="Cys/Met-Metab_PyrdxlP-dep_enz"/>
</dbReference>
<evidence type="ECO:0000313" key="11">
    <source>
        <dbReference type="EMBL" id="CUQ79243.1"/>
    </source>
</evidence>
<dbReference type="GO" id="GO:0003961">
    <property type="term" value="F:O-acetylhomoserine aminocarboxypropyltransferase activity"/>
    <property type="evidence" value="ECO:0007669"/>
    <property type="project" value="TreeGrafter"/>
</dbReference>
<dbReference type="Gene3D" id="3.90.1150.10">
    <property type="entry name" value="Aspartate Aminotransferase, domain 1"/>
    <property type="match status" value="1"/>
</dbReference>
<keyword evidence="3" id="KW-0808">Transferase</keyword>
<evidence type="ECO:0000256" key="7">
    <source>
        <dbReference type="ARBA" id="ARBA00048780"/>
    </source>
</evidence>
<protein>
    <recommendedName>
        <fullName evidence="5">homocysteine desulfhydrase</fullName>
        <ecNumber evidence="5">4.4.1.2</ecNumber>
    </recommendedName>
    <alternativeName>
        <fullName evidence="6">Homocysteine desulfhydrase</fullName>
    </alternativeName>
</protein>
<dbReference type="GO" id="GO:0030170">
    <property type="term" value="F:pyridoxal phosphate binding"/>
    <property type="evidence" value="ECO:0007669"/>
    <property type="project" value="InterPro"/>
</dbReference>
<dbReference type="GO" id="GO:0006535">
    <property type="term" value="P:cysteine biosynthetic process from serine"/>
    <property type="evidence" value="ECO:0007669"/>
    <property type="project" value="TreeGrafter"/>
</dbReference>
<dbReference type="GO" id="GO:0018826">
    <property type="term" value="F:methionine gamma-lyase activity"/>
    <property type="evidence" value="ECO:0007669"/>
    <property type="project" value="UniProtKB-EC"/>
</dbReference>
<gene>
    <name evidence="11" type="primary">mdeA_3</name>
    <name evidence="11" type="ORF">ERS852490_02907</name>
</gene>
<dbReference type="GO" id="GO:0005737">
    <property type="term" value="C:cytoplasm"/>
    <property type="evidence" value="ECO:0007669"/>
    <property type="project" value="TreeGrafter"/>
</dbReference>
<dbReference type="PIRSF" id="PIRSF001434">
    <property type="entry name" value="CGS"/>
    <property type="match status" value="1"/>
</dbReference>
<evidence type="ECO:0000256" key="3">
    <source>
        <dbReference type="ARBA" id="ARBA00022679"/>
    </source>
</evidence>
<evidence type="ECO:0000313" key="12">
    <source>
        <dbReference type="Proteomes" id="UP000095621"/>
    </source>
</evidence>
<proteinExistence type="inferred from homology"/>
<evidence type="ECO:0000256" key="8">
    <source>
        <dbReference type="ARBA" id="ARBA00052699"/>
    </source>
</evidence>
<reference evidence="11 12" key="1">
    <citation type="submission" date="2015-09" db="EMBL/GenBank/DDBJ databases">
        <authorList>
            <consortium name="Pathogen Informatics"/>
        </authorList>
    </citation>
    <scope>NUCLEOTIDE SEQUENCE [LARGE SCALE GENOMIC DNA]</scope>
    <source>
        <strain evidence="11 12">2789STDY5834875</strain>
    </source>
</reference>
<dbReference type="AlphaFoldDB" id="A0A174YVU2"/>
<dbReference type="InterPro" id="IPR015422">
    <property type="entry name" value="PyrdxlP-dep_Trfase_small"/>
</dbReference>
<dbReference type="CDD" id="cd00614">
    <property type="entry name" value="CGS_like"/>
    <property type="match status" value="1"/>
</dbReference>
<evidence type="ECO:0000256" key="10">
    <source>
        <dbReference type="RuleBase" id="RU362118"/>
    </source>
</evidence>
<dbReference type="InterPro" id="IPR006235">
    <property type="entry name" value="OAc-hSer/O-AcSer_sulfhydrylase"/>
</dbReference>
<comment type="cofactor">
    <cofactor evidence="1 10">
        <name>pyridoxal 5'-phosphate</name>
        <dbReference type="ChEBI" id="CHEBI:597326"/>
    </cofactor>
</comment>
<dbReference type="InterPro" id="IPR015421">
    <property type="entry name" value="PyrdxlP-dep_Trfase_major"/>
</dbReference>
<dbReference type="GO" id="GO:0047982">
    <property type="term" value="F:homocysteine desulfhydrase activity"/>
    <property type="evidence" value="ECO:0007669"/>
    <property type="project" value="UniProtKB-EC"/>
</dbReference>
<dbReference type="RefSeq" id="WP_055216709.1">
    <property type="nucleotide sequence ID" value="NZ_CZBU01000008.1"/>
</dbReference>
<evidence type="ECO:0000256" key="5">
    <source>
        <dbReference type="ARBA" id="ARBA00047175"/>
    </source>
</evidence>
<dbReference type="EC" id="4.4.1.2" evidence="5"/>
<sequence>MSGFNTSLLHDGVDDYPNGATLVPIYQSSAFKHESAEELERIFDNKAMGFSYTRINNPTIEAFEKRITKLEKGFSSVACSSGMAAIFNSIANIVRQGDEVVASCGLYGGTVELFEDLESFGITVKYVADNKPECFEELITDKTRVVFAETIGNPKLDVTDIKAVADVAHAHGIPLIVDNTVSTPYLIQPITLGADVVVNSSSKYINGSSDAISGILTFNGKFKFDKEKYPGLKPYLKFGPMAYIIKLRNGLFRNTGGCLSPQNAFLNNLGLETLGLRMERHCSNAYELARYLDTFEGITVNYPGLESSPYHEVADKQFTKGYGAIITFRVGSKERAFKIINALKIPNIVSNIGDTKTLVIHPASTIALHLSDKDKEASGVCDDLIRVSVGIEDIDDLKEDFRAALESTDNE</sequence>